<reference evidence="1" key="2">
    <citation type="submission" date="2013-10" db="EMBL/GenBank/DDBJ databases">
        <authorList>
            <person name="Aslett M."/>
        </authorList>
    </citation>
    <scope>NUCLEOTIDE SEQUENCE [LARGE SCALE GENOMIC DNA]</scope>
    <source>
        <strain evidence="1">Houghton</strain>
    </source>
</reference>
<dbReference type="AlphaFoldDB" id="U6MLA3"/>
<evidence type="ECO:0000313" key="2">
    <source>
        <dbReference type="Proteomes" id="UP000030754"/>
    </source>
</evidence>
<dbReference type="SUPFAM" id="SSF47473">
    <property type="entry name" value="EF-hand"/>
    <property type="match status" value="1"/>
</dbReference>
<reference evidence="1" key="1">
    <citation type="submission" date="2013-10" db="EMBL/GenBank/DDBJ databases">
        <title>Genomic analysis of the causative agents of coccidiosis in chickens.</title>
        <authorList>
            <person name="Reid A.J."/>
            <person name="Blake D."/>
            <person name="Billington K."/>
            <person name="Browne H."/>
            <person name="Dunn M."/>
            <person name="Hung S."/>
            <person name="Kawahara F."/>
            <person name="Miranda-Saavedra D."/>
            <person name="Mourier T."/>
            <person name="Nagra H."/>
            <person name="Otto T.D."/>
            <person name="Rawlings N."/>
            <person name="Sanchez A."/>
            <person name="Sanders M."/>
            <person name="Subramaniam C."/>
            <person name="Tay Y."/>
            <person name="Dear P."/>
            <person name="Doerig C."/>
            <person name="Gruber A."/>
            <person name="Parkinson J."/>
            <person name="Shirley M."/>
            <person name="Wan K.L."/>
            <person name="Berriman M."/>
            <person name="Tomley F."/>
            <person name="Pain A."/>
        </authorList>
    </citation>
    <scope>NUCLEOTIDE SEQUENCE [LARGE SCALE GENOMIC DNA]</scope>
    <source>
        <strain evidence="1">Houghton</strain>
    </source>
</reference>
<dbReference type="EMBL" id="HG722876">
    <property type="protein sequence ID" value="CDJ63853.1"/>
    <property type="molecule type" value="Genomic_DNA"/>
</dbReference>
<dbReference type="Proteomes" id="UP000030754">
    <property type="component" value="Unassembled WGS sequence"/>
</dbReference>
<dbReference type="VEuPathDB" id="ToxoDB:ENH_00052910"/>
<dbReference type="RefSeq" id="XP_013439178.1">
    <property type="nucleotide sequence ID" value="XM_013583724.1"/>
</dbReference>
<sequence>MSSGRGIKLTEQHLRLMYDTFCLLDDDKDGRIDKDQVRGKVELRSFLSFLNLIEFPLSIFY</sequence>
<name>U6MLA3_9EIME</name>
<dbReference type="InterPro" id="IPR011992">
    <property type="entry name" value="EF-hand-dom_pair"/>
</dbReference>
<accession>U6MLA3</accession>
<keyword evidence="2" id="KW-1185">Reference proteome</keyword>
<gene>
    <name evidence="1" type="ORF">ENH_00052910</name>
</gene>
<proteinExistence type="predicted"/>
<evidence type="ECO:0000313" key="1">
    <source>
        <dbReference type="EMBL" id="CDJ63853.1"/>
    </source>
</evidence>
<protein>
    <submittedName>
        <fullName evidence="1">Myosin regulatory light chain, putative</fullName>
    </submittedName>
</protein>
<organism evidence="1 2">
    <name type="scientific">Eimeria necatrix</name>
    <dbReference type="NCBI Taxonomy" id="51315"/>
    <lineage>
        <taxon>Eukaryota</taxon>
        <taxon>Sar</taxon>
        <taxon>Alveolata</taxon>
        <taxon>Apicomplexa</taxon>
        <taxon>Conoidasida</taxon>
        <taxon>Coccidia</taxon>
        <taxon>Eucoccidiorida</taxon>
        <taxon>Eimeriorina</taxon>
        <taxon>Eimeriidae</taxon>
        <taxon>Eimeria</taxon>
    </lineage>
</organism>
<dbReference type="GeneID" id="25475438"/>